<proteinExistence type="predicted"/>
<dbReference type="InterPro" id="IPR025955">
    <property type="entry name" value="TraC/Conjuga_ATPase"/>
</dbReference>
<dbReference type="SUPFAM" id="SSF52540">
    <property type="entry name" value="P-loop containing nucleoside triphosphate hydrolases"/>
    <property type="match status" value="1"/>
</dbReference>
<protein>
    <submittedName>
        <fullName evidence="2">Conjugative transfer ATPase</fullName>
    </submittedName>
</protein>
<dbReference type="EMBL" id="AAKMFO010000058">
    <property type="protein sequence ID" value="ECT2675000.1"/>
    <property type="molecule type" value="Genomic_DNA"/>
</dbReference>
<dbReference type="AlphaFoldDB" id="A0A631J4X8"/>
<dbReference type="InterPro" id="IPR022303">
    <property type="entry name" value="Conjug_Trfer_ATPase"/>
</dbReference>
<dbReference type="InterPro" id="IPR027417">
    <property type="entry name" value="P-loop_NTPase"/>
</dbReference>
<feature type="compositionally biased region" description="Basic and acidic residues" evidence="1">
    <location>
        <begin position="18"/>
        <end position="29"/>
    </location>
</feature>
<accession>A0A631J4X8</accession>
<dbReference type="Gene3D" id="3.40.50.300">
    <property type="entry name" value="P-loop containing nucleotide triphosphate hydrolases"/>
    <property type="match status" value="2"/>
</dbReference>
<dbReference type="Pfam" id="PF11130">
    <property type="entry name" value="TraC_F_IV"/>
    <property type="match status" value="1"/>
</dbReference>
<comment type="caution">
    <text evidence="2">The sequence shown here is derived from an EMBL/GenBank/DDBJ whole genome shotgun (WGS) entry which is preliminary data.</text>
</comment>
<feature type="region of interest" description="Disordered" evidence="1">
    <location>
        <begin position="1"/>
        <end position="54"/>
    </location>
</feature>
<dbReference type="PANTHER" id="PTHR30121:SF6">
    <property type="entry name" value="SLR6007 PROTEIN"/>
    <property type="match status" value="1"/>
</dbReference>
<sequence length="955" mass="107053">MGFSLFRSRRKAQAVSAEKTDENKADKTVHRSTPAENAGLGRQPLSRPGKMTQADEQKIYHANPSFIDYLPWVEFLDEEQCLLLDDGVSVGAVYAVESAPTEGRSAGRLLEIRDAVEDALQDSLDEHDDNPWVVQFFCQDEDDVSVTLATLRDYILPAARGTAFTEAWLTEMARHLRGIARPEGLFKDTEVTGQPWRGQQRRTRMVVYRRLGNSYTDPMPPVAMLNQMCDRLVSSLGSAGVQCVRQDGRQVHQWLLRHFNPAPDWVDRETLYREGAYWPAAEEAPGTLPVLKDFAETLWFTPPRSDVENGVWWFDNLAHGVVNIEKLRKAPGPGHLTGEQKRGDKNINALMDLFPEGTMLSMTIVTQPQDTLEQEFTRLGKNSVGENTDSQRTRRDVETARGLLGHRHKLYRASLSLLLRAGSVEELNKKRVDLTATLLNAGLEPVKPEYDVAPLNGYLRALPMCFDPQTDKKHWYTRLTWVQHLAGLLPVTGRTSGTGHPGWSFFNRGGGVLTFDPQNKQDRTQNAHLLLFGPTGAGKSATLCAQLSQLMAVRRPRLFIAEAGNSFGLLADYYASLGLSVNKVSVKPGSGVRLPLFADAHQLLMMDEQRLALNVDELPETDSESEDDDGQRDILGEMEISARMMITGGDVREEAELKRADRAMIRRALMAGARASYAADRQMLPADLQEALYALSRGEGEEEGRALNPQRRAKAAEMAESLGMFTEPGSFEHELFNLPGELWPEADVTLIDLGHLAREGYEAQMALTMVSLINSINNIAERDQYRARDINFVVDEAHIVTVNPLLSPYVTKVVKMWRKLGAWLWLATQNLDDYPDCAEKMLNMAEWWVCLTMPQKEVEAIARFKTLSEEQKQVLLSAAKLSGCYTEGVVLARKVEALFRVVQPSLYLALGMTEKEEKQQRRVLMEQYGCSELEAAFRVADELDRKRGLPPRAPG</sequence>
<name>A0A631J4X8_SALEN</name>
<dbReference type="NCBIfam" id="TIGR03744">
    <property type="entry name" value="traC_PFL_4706"/>
    <property type="match status" value="1"/>
</dbReference>
<dbReference type="PANTHER" id="PTHR30121">
    <property type="entry name" value="UNCHARACTERIZED PROTEIN YJGR-RELATED"/>
    <property type="match status" value="1"/>
</dbReference>
<evidence type="ECO:0000313" key="2">
    <source>
        <dbReference type="EMBL" id="ECT2675000.1"/>
    </source>
</evidence>
<reference evidence="2" key="1">
    <citation type="submission" date="2018-08" db="EMBL/GenBank/DDBJ databases">
        <authorList>
            <consortium name="GenomeTrakr network: Whole genome sequencing for foodborne pathogen traceback"/>
        </authorList>
    </citation>
    <scope>NUCLEOTIDE SEQUENCE</scope>
    <source>
        <strain evidence="2">FSIS11812566</strain>
    </source>
</reference>
<evidence type="ECO:0000256" key="1">
    <source>
        <dbReference type="SAM" id="MobiDB-lite"/>
    </source>
</evidence>
<organism evidence="2">
    <name type="scientific">Salmonella enteritidis</name>
    <dbReference type="NCBI Taxonomy" id="149539"/>
    <lineage>
        <taxon>Bacteria</taxon>
        <taxon>Pseudomonadati</taxon>
        <taxon>Pseudomonadota</taxon>
        <taxon>Gammaproteobacteria</taxon>
        <taxon>Enterobacterales</taxon>
        <taxon>Enterobacteriaceae</taxon>
        <taxon>Salmonella</taxon>
    </lineage>
</organism>
<gene>
    <name evidence="2" type="ORF">DYT79_21260</name>
</gene>
<dbReference type="InterPro" id="IPR051162">
    <property type="entry name" value="T4SS_component"/>
</dbReference>